<reference evidence="2" key="1">
    <citation type="submission" date="2020-06" db="EMBL/GenBank/DDBJ databases">
        <authorList>
            <person name="Li T."/>
            <person name="Hu X."/>
            <person name="Zhang T."/>
            <person name="Song X."/>
            <person name="Zhang H."/>
            <person name="Dai N."/>
            <person name="Sheng W."/>
            <person name="Hou X."/>
            <person name="Wei L."/>
        </authorList>
    </citation>
    <scope>NUCLEOTIDE SEQUENCE</scope>
    <source>
        <strain evidence="2">3651</strain>
        <tissue evidence="2">Leaf</tissue>
    </source>
</reference>
<feature type="compositionally biased region" description="Polar residues" evidence="1">
    <location>
        <begin position="40"/>
        <end position="63"/>
    </location>
</feature>
<comment type="caution">
    <text evidence="2">The sequence shown here is derived from an EMBL/GenBank/DDBJ whole genome shotgun (WGS) entry which is preliminary data.</text>
</comment>
<feature type="compositionally biased region" description="Polar residues" evidence="1">
    <location>
        <begin position="81"/>
        <end position="92"/>
    </location>
</feature>
<evidence type="ECO:0000256" key="1">
    <source>
        <dbReference type="SAM" id="MobiDB-lite"/>
    </source>
</evidence>
<feature type="region of interest" description="Disordered" evidence="1">
    <location>
        <begin position="196"/>
        <end position="222"/>
    </location>
</feature>
<protein>
    <submittedName>
        <fullName evidence="2">Uncharacterized protein</fullName>
    </submittedName>
</protein>
<evidence type="ECO:0000313" key="3">
    <source>
        <dbReference type="Proteomes" id="UP001293254"/>
    </source>
</evidence>
<reference evidence="2" key="2">
    <citation type="journal article" date="2024" name="Plant">
        <title>Genomic evolution and insights into agronomic trait innovations of Sesamum species.</title>
        <authorList>
            <person name="Miao H."/>
            <person name="Wang L."/>
            <person name="Qu L."/>
            <person name="Liu H."/>
            <person name="Sun Y."/>
            <person name="Le M."/>
            <person name="Wang Q."/>
            <person name="Wei S."/>
            <person name="Zheng Y."/>
            <person name="Lin W."/>
            <person name="Duan Y."/>
            <person name="Cao H."/>
            <person name="Xiong S."/>
            <person name="Wang X."/>
            <person name="Wei L."/>
            <person name="Li C."/>
            <person name="Ma Q."/>
            <person name="Ju M."/>
            <person name="Zhao R."/>
            <person name="Li G."/>
            <person name="Mu C."/>
            <person name="Tian Q."/>
            <person name="Mei H."/>
            <person name="Zhang T."/>
            <person name="Gao T."/>
            <person name="Zhang H."/>
        </authorList>
    </citation>
    <scope>NUCLEOTIDE SEQUENCE</scope>
    <source>
        <strain evidence="2">3651</strain>
    </source>
</reference>
<dbReference type="EMBL" id="JACGWO010000006">
    <property type="protein sequence ID" value="KAK4425137.1"/>
    <property type="molecule type" value="Genomic_DNA"/>
</dbReference>
<proteinExistence type="predicted"/>
<evidence type="ECO:0000313" key="2">
    <source>
        <dbReference type="EMBL" id="KAK4425137.1"/>
    </source>
</evidence>
<name>A0AAE1Y7X4_9LAMI</name>
<sequence length="251" mass="27645">MSFALLDDGVRVGDLILRCVSLGSWAEVNSQPRRPVCELPSNQIQSPAQAQSNENQPNPSPKLSTHKIRPVPIDPNPPPNLSAQQPWTRVQTTKRGELSPFQNYQGEILHQQVPILISRLAQCFRRGVFPGVFVAGGSGGGAGRQYVPLGEHRNLRGNPHRDRSHPTLTNFTSLYRRFEGRFKLVSVLPKFRVEGSTGVGRSRAQRPGGSMEGGRSEDGGRRLMGYHGKRKADFGGGGKVMVVKRIYVEFG</sequence>
<organism evidence="2 3">
    <name type="scientific">Sesamum alatum</name>
    <dbReference type="NCBI Taxonomy" id="300844"/>
    <lineage>
        <taxon>Eukaryota</taxon>
        <taxon>Viridiplantae</taxon>
        <taxon>Streptophyta</taxon>
        <taxon>Embryophyta</taxon>
        <taxon>Tracheophyta</taxon>
        <taxon>Spermatophyta</taxon>
        <taxon>Magnoliopsida</taxon>
        <taxon>eudicotyledons</taxon>
        <taxon>Gunneridae</taxon>
        <taxon>Pentapetalae</taxon>
        <taxon>asterids</taxon>
        <taxon>lamiids</taxon>
        <taxon>Lamiales</taxon>
        <taxon>Pedaliaceae</taxon>
        <taxon>Sesamum</taxon>
    </lineage>
</organism>
<dbReference type="AlphaFoldDB" id="A0AAE1Y7X4"/>
<keyword evidence="3" id="KW-1185">Reference proteome</keyword>
<dbReference type="Proteomes" id="UP001293254">
    <property type="component" value="Unassembled WGS sequence"/>
</dbReference>
<accession>A0AAE1Y7X4</accession>
<gene>
    <name evidence="2" type="ORF">Salat_1707600</name>
</gene>
<feature type="region of interest" description="Disordered" evidence="1">
    <location>
        <begin position="36"/>
        <end position="92"/>
    </location>
</feature>